<name>A0A161WCM8_9CLOT</name>
<feature type="signal peptide" evidence="1">
    <location>
        <begin position="1"/>
        <end position="25"/>
    </location>
</feature>
<protein>
    <recommendedName>
        <fullName evidence="4">SbsA Ig-like domain-containing protein</fullName>
    </recommendedName>
</protein>
<evidence type="ECO:0000313" key="3">
    <source>
        <dbReference type="Proteomes" id="UP000076603"/>
    </source>
</evidence>
<dbReference type="AlphaFoldDB" id="A0A161WCM8"/>
<sequence length="278" mass="32494">MLKKNVKFLIAICFFLLPIYNDVHGASIKDIVSSDPFKIWTIKFNEKINFDKLTQSSISVLDSKGNLVPVTLSLGKDTKSILISPPSTGYNIDESYKLKITSNLHSVENKHLNEEKNINFSIKKYLTDNEIKDVLKNVEDNTIKMCYSRKNDKILNSDGKAYLAFTDEFNSEERVYKFLRNYYTDKMSKVMMNYLGTRYVNNSYAELCGDWGESTDWKSIALINKQYLDSNTLQFTCDYFNKNNYSIDNKPNPKHYYSTYKLKYEDGRWLVDYNSNFE</sequence>
<organism evidence="2 3">
    <name type="scientific">Clostridium magnum DSM 2767</name>
    <dbReference type="NCBI Taxonomy" id="1121326"/>
    <lineage>
        <taxon>Bacteria</taxon>
        <taxon>Bacillati</taxon>
        <taxon>Bacillota</taxon>
        <taxon>Clostridia</taxon>
        <taxon>Eubacteriales</taxon>
        <taxon>Clostridiaceae</taxon>
        <taxon>Clostridium</taxon>
    </lineage>
</organism>
<accession>A0A161WCM8</accession>
<dbReference type="PATRIC" id="fig|1121326.3.peg.5413"/>
<dbReference type="InterPro" id="IPR053749">
    <property type="entry name" value="TA_system-associated_sf"/>
</dbReference>
<dbReference type="Gene3D" id="3.10.450.420">
    <property type="match status" value="1"/>
</dbReference>
<comment type="caution">
    <text evidence="2">The sequence shown here is derived from an EMBL/GenBank/DDBJ whole genome shotgun (WGS) entry which is preliminary data.</text>
</comment>
<dbReference type="OrthoDB" id="9760892at2"/>
<dbReference type="EMBL" id="LWAE01000009">
    <property type="protein sequence ID" value="KZL89445.1"/>
    <property type="molecule type" value="Genomic_DNA"/>
</dbReference>
<evidence type="ECO:0000313" key="2">
    <source>
        <dbReference type="EMBL" id="KZL89445.1"/>
    </source>
</evidence>
<feature type="chain" id="PRO_5039025318" description="SbsA Ig-like domain-containing protein" evidence="1">
    <location>
        <begin position="26"/>
        <end position="278"/>
    </location>
</feature>
<dbReference type="RefSeq" id="WP_066629426.1">
    <property type="nucleotide sequence ID" value="NZ_FQXL01000018.1"/>
</dbReference>
<evidence type="ECO:0008006" key="4">
    <source>
        <dbReference type="Google" id="ProtNLM"/>
    </source>
</evidence>
<dbReference type="InterPro" id="IPR031841">
    <property type="entry name" value="Endopep_inhib"/>
</dbReference>
<gene>
    <name evidence="2" type="ORF">CLMAG_53490</name>
</gene>
<dbReference type="Proteomes" id="UP000076603">
    <property type="component" value="Unassembled WGS sequence"/>
</dbReference>
<dbReference type="STRING" id="1121326.CLMAG_53490"/>
<keyword evidence="3" id="KW-1185">Reference proteome</keyword>
<dbReference type="Pfam" id="PF16800">
    <property type="entry name" value="Endopep_inhib"/>
    <property type="match status" value="1"/>
</dbReference>
<keyword evidence="1" id="KW-0732">Signal</keyword>
<evidence type="ECO:0000256" key="1">
    <source>
        <dbReference type="SAM" id="SignalP"/>
    </source>
</evidence>
<reference evidence="2 3" key="1">
    <citation type="submission" date="2016-04" db="EMBL/GenBank/DDBJ databases">
        <title>Genome sequence of Clostridium magnum DSM 2767.</title>
        <authorList>
            <person name="Poehlein A."/>
            <person name="Uhlig R."/>
            <person name="Fischer R."/>
            <person name="Bahl H."/>
            <person name="Daniel R."/>
        </authorList>
    </citation>
    <scope>NUCLEOTIDE SEQUENCE [LARGE SCALE GENOMIC DNA]</scope>
    <source>
        <strain evidence="2 3">DSM 2767</strain>
    </source>
</reference>
<proteinExistence type="predicted"/>